<feature type="region of interest" description="Disordered" evidence="1">
    <location>
        <begin position="1"/>
        <end position="171"/>
    </location>
</feature>
<protein>
    <submittedName>
        <fullName evidence="2">Uncharacterized protein</fullName>
    </submittedName>
</protein>
<evidence type="ECO:0000313" key="3">
    <source>
        <dbReference type="Proteomes" id="UP000230233"/>
    </source>
</evidence>
<reference evidence="3" key="1">
    <citation type="submission" date="2017-10" db="EMBL/GenBank/DDBJ databases">
        <title>Rapid genome shrinkage in a self-fertile nematode reveals novel sperm competition proteins.</title>
        <authorList>
            <person name="Yin D."/>
            <person name="Schwarz E.M."/>
            <person name="Thomas C.G."/>
            <person name="Felde R.L."/>
            <person name="Korf I.F."/>
            <person name="Cutter A.D."/>
            <person name="Schartner C.M."/>
            <person name="Ralston E.J."/>
            <person name="Meyer B.J."/>
            <person name="Haag E.S."/>
        </authorList>
    </citation>
    <scope>NUCLEOTIDE SEQUENCE [LARGE SCALE GENOMIC DNA]</scope>
    <source>
        <strain evidence="3">JU1422</strain>
    </source>
</reference>
<gene>
    <name evidence="2" type="ORF">B9Z55_028005</name>
</gene>
<accession>A0A2G5SDZ1</accession>
<sequence>MVHVHLRDAHLAPRPASFTPTQDAKSSSVAPCRRLRSADAPTIIQQDTGNQGTPATSTTNQIASRRRFSSGRSTAPVAPCRRLAHPAQPSSSEDTQKPEKAPPFGCPRRRYTKDSGKRSSGVAAASTTVASFGGLGRGRVATGATTGRAQGNDSTAPSSRGREKSSATNAPINTRKRGSQIRFFDRSSGTIRRRKFLLRMKDVFENSVKVYFVLEFMAGGDLYSSMSSLFS</sequence>
<organism evidence="2 3">
    <name type="scientific">Caenorhabditis nigoni</name>
    <dbReference type="NCBI Taxonomy" id="1611254"/>
    <lineage>
        <taxon>Eukaryota</taxon>
        <taxon>Metazoa</taxon>
        <taxon>Ecdysozoa</taxon>
        <taxon>Nematoda</taxon>
        <taxon>Chromadorea</taxon>
        <taxon>Rhabditida</taxon>
        <taxon>Rhabditina</taxon>
        <taxon>Rhabditomorpha</taxon>
        <taxon>Rhabditoidea</taxon>
        <taxon>Rhabditidae</taxon>
        <taxon>Peloderinae</taxon>
        <taxon>Caenorhabditis</taxon>
    </lineage>
</organism>
<feature type="compositionally biased region" description="Polar residues" evidence="1">
    <location>
        <begin position="43"/>
        <end position="63"/>
    </location>
</feature>
<dbReference type="EMBL" id="PDUG01000015">
    <property type="protein sequence ID" value="PIC13152.1"/>
    <property type="molecule type" value="Genomic_DNA"/>
</dbReference>
<dbReference type="OrthoDB" id="10581701at2759"/>
<keyword evidence="3" id="KW-1185">Reference proteome</keyword>
<feature type="compositionally biased region" description="Basic and acidic residues" evidence="1">
    <location>
        <begin position="1"/>
        <end position="11"/>
    </location>
</feature>
<evidence type="ECO:0000313" key="2">
    <source>
        <dbReference type="EMBL" id="PIC13152.1"/>
    </source>
</evidence>
<dbReference type="Proteomes" id="UP000230233">
    <property type="component" value="Unassembled WGS sequence"/>
</dbReference>
<feature type="compositionally biased region" description="Low complexity" evidence="1">
    <location>
        <begin position="138"/>
        <end position="151"/>
    </location>
</feature>
<proteinExistence type="predicted"/>
<feature type="compositionally biased region" description="Low complexity" evidence="1">
    <location>
        <begin position="119"/>
        <end position="131"/>
    </location>
</feature>
<name>A0A2G5SDZ1_9PELO</name>
<evidence type="ECO:0000256" key="1">
    <source>
        <dbReference type="SAM" id="MobiDB-lite"/>
    </source>
</evidence>
<dbReference type="AlphaFoldDB" id="A0A2G5SDZ1"/>
<feature type="compositionally biased region" description="Polar residues" evidence="1">
    <location>
        <begin position="18"/>
        <end position="29"/>
    </location>
</feature>
<comment type="caution">
    <text evidence="2">The sequence shown here is derived from an EMBL/GenBank/DDBJ whole genome shotgun (WGS) entry which is preliminary data.</text>
</comment>